<dbReference type="Proteomes" id="UP000222862">
    <property type="component" value="Unassembled WGS sequence"/>
</dbReference>
<proteinExistence type="predicted"/>
<protein>
    <recommendedName>
        <fullName evidence="5">SMEK domain-containing protein</fullName>
    </recommendedName>
</protein>
<dbReference type="InterPro" id="IPR046919">
    <property type="entry name" value="ABC-3C_CTD10"/>
</dbReference>
<dbReference type="RefSeq" id="WP_098702801.1">
    <property type="nucleotide sequence ID" value="NZ_NJGI01000001.1"/>
</dbReference>
<comment type="caution">
    <text evidence="3">The sequence shown here is derived from an EMBL/GenBank/DDBJ whole genome shotgun (WGS) entry which is preliminary data.</text>
</comment>
<gene>
    <name evidence="3" type="ORF">RN96_06685</name>
</gene>
<evidence type="ECO:0000313" key="3">
    <source>
        <dbReference type="EMBL" id="PGH22776.1"/>
    </source>
</evidence>
<evidence type="ECO:0000259" key="2">
    <source>
        <dbReference type="Pfam" id="PF21941"/>
    </source>
</evidence>
<dbReference type="AlphaFoldDB" id="A0A2B7YMG9"/>
<dbReference type="NCBIfam" id="NF033859">
    <property type="entry name" value="SMEK_N"/>
    <property type="match status" value="1"/>
</dbReference>
<evidence type="ECO:0000259" key="1">
    <source>
        <dbReference type="Pfam" id="PF20275"/>
    </source>
</evidence>
<feature type="domain" description="SMEK" evidence="2">
    <location>
        <begin position="9"/>
        <end position="146"/>
    </location>
</feature>
<dbReference type="InterPro" id="IPR047740">
    <property type="entry name" value="SMEK_dom"/>
</dbReference>
<accession>A0A2B7YMG9</accession>
<feature type="domain" description="ABC-three component systems C-terminal" evidence="1">
    <location>
        <begin position="176"/>
        <end position="314"/>
    </location>
</feature>
<sequence length="320" mass="37896">MNRTRYYNYIEEKLNFLAYRIEKRGKINLLDLNIHSETFFAELFNILYDYNLVNLNYIKQNTEGIDLVDTKNKIIIQVSATCTKEKIENSLNKGIYLFYKDYNFKFISISKEVSSKLKATEFENPYNLIFDSQKDILDSTTLLRYILNLEIDKQKILFEFIKKELGEEISTIKVDSNLATIINILAEEDLDFKNTEINTTVFVIEEKINYNNLNGVRELIDDYKIFSVKLDQKYVEFDRGGKNRSTSILQIIRKQYVKLRNEKKDSEEIFYGVVENIIKIIEESANYKKLPFEELEMCVDILVVDAFMRCKIFENPEENK</sequence>
<name>A0A2B7YMG9_FUSNP</name>
<reference evidence="3 4" key="1">
    <citation type="submission" date="2017-06" db="EMBL/GenBank/DDBJ databases">
        <title>Genome sequencing of Fusobacterium nucleatum subsp. polymorphum KCOM 1232 (=ChDC F37).</title>
        <authorList>
            <person name="Kook J.-K."/>
            <person name="Park S.-N."/>
            <person name="Lim Y.K."/>
            <person name="Roh H."/>
        </authorList>
    </citation>
    <scope>NUCLEOTIDE SEQUENCE [LARGE SCALE GENOMIC DNA]</scope>
    <source>
        <strain evidence="4">KCOM 1232 ( ChDC F37)</strain>
    </source>
</reference>
<organism evidence="3 4">
    <name type="scientific">Fusobacterium nucleatum subsp. polymorphum</name>
    <name type="common">Fusobacterium polymorphum</name>
    <dbReference type="NCBI Taxonomy" id="76857"/>
    <lineage>
        <taxon>Bacteria</taxon>
        <taxon>Fusobacteriati</taxon>
        <taxon>Fusobacteriota</taxon>
        <taxon>Fusobacteriia</taxon>
        <taxon>Fusobacteriales</taxon>
        <taxon>Fusobacteriaceae</taxon>
        <taxon>Fusobacterium</taxon>
    </lineage>
</organism>
<dbReference type="EMBL" id="NJGI01000001">
    <property type="protein sequence ID" value="PGH22776.1"/>
    <property type="molecule type" value="Genomic_DNA"/>
</dbReference>
<dbReference type="Pfam" id="PF21941">
    <property type="entry name" value="SMEK_N"/>
    <property type="match status" value="1"/>
</dbReference>
<evidence type="ECO:0000313" key="4">
    <source>
        <dbReference type="Proteomes" id="UP000222862"/>
    </source>
</evidence>
<dbReference type="Pfam" id="PF20275">
    <property type="entry name" value="CTD10"/>
    <property type="match status" value="1"/>
</dbReference>
<evidence type="ECO:0008006" key="5">
    <source>
        <dbReference type="Google" id="ProtNLM"/>
    </source>
</evidence>